<reference evidence="1 2" key="1">
    <citation type="journal article" date="2014" name="Genome Announc.">
        <title>Draft genome sequences of the altered schaedler flora, a defined bacterial community from gnotobiotic mice.</title>
        <authorList>
            <person name="Wannemuehler M.J."/>
            <person name="Overstreet A.M."/>
            <person name="Ward D.V."/>
            <person name="Phillips G.J."/>
        </authorList>
    </citation>
    <scope>NUCLEOTIDE SEQUENCE [LARGE SCALE GENOMIC DNA]</scope>
    <source>
        <strain evidence="1 2">ASF492</strain>
    </source>
</reference>
<dbReference type="OrthoDB" id="1837345at2"/>
<dbReference type="STRING" id="1235802.C823_02138"/>
<dbReference type="PATRIC" id="fig|1235802.3.peg.2272"/>
<dbReference type="AlphaFoldDB" id="N2AF15"/>
<organism evidence="1 2">
    <name type="scientific">Eubacterium plexicaudatum ASF492</name>
    <dbReference type="NCBI Taxonomy" id="1235802"/>
    <lineage>
        <taxon>Bacteria</taxon>
        <taxon>Bacillati</taxon>
        <taxon>Bacillota</taxon>
        <taxon>Clostridia</taxon>
        <taxon>Eubacteriales</taxon>
        <taxon>Eubacteriaceae</taxon>
        <taxon>Eubacterium</taxon>
    </lineage>
</organism>
<sequence>MFGHVQKQDIKILEYIQLIIFSLEDEEACRNFLRENHPELLGCEPKNWPEDIRQWYLRARHPFRISEVLLHTGWKNLFEECPAEIVSISKGSFAQSN</sequence>
<keyword evidence="2" id="KW-1185">Reference proteome</keyword>
<dbReference type="EMBL" id="AQFT01000066">
    <property type="protein sequence ID" value="EMZ27997.1"/>
    <property type="molecule type" value="Genomic_DNA"/>
</dbReference>
<name>N2AF15_9FIRM</name>
<gene>
    <name evidence="1" type="ORF">C823_02138</name>
</gene>
<dbReference type="Proteomes" id="UP000012589">
    <property type="component" value="Unassembled WGS sequence"/>
</dbReference>
<proteinExistence type="predicted"/>
<evidence type="ECO:0000313" key="2">
    <source>
        <dbReference type="Proteomes" id="UP000012589"/>
    </source>
</evidence>
<protein>
    <submittedName>
        <fullName evidence="1">Uncharacterized protein</fullName>
    </submittedName>
</protein>
<evidence type="ECO:0000313" key="1">
    <source>
        <dbReference type="EMBL" id="EMZ27997.1"/>
    </source>
</evidence>
<dbReference type="HOGENOM" id="CLU_2342563_0_0_9"/>
<accession>N2AF15</accession>
<comment type="caution">
    <text evidence="1">The sequence shown here is derived from an EMBL/GenBank/DDBJ whole genome shotgun (WGS) entry which is preliminary data.</text>
</comment>